<dbReference type="RefSeq" id="WP_137640036.1">
    <property type="nucleotide sequence ID" value="NZ_BJDK01000013.1"/>
</dbReference>
<evidence type="ECO:0000313" key="2">
    <source>
        <dbReference type="EMBL" id="MFC6165398.1"/>
    </source>
</evidence>
<protein>
    <submittedName>
        <fullName evidence="2">Helix-turn-helix domain-containing protein</fullName>
    </submittedName>
</protein>
<evidence type="ECO:0000259" key="1">
    <source>
        <dbReference type="Pfam" id="PF14493"/>
    </source>
</evidence>
<comment type="caution">
    <text evidence="2">The sequence shown here is derived from an EMBL/GenBank/DDBJ whole genome shotgun (WGS) entry which is preliminary data.</text>
</comment>
<keyword evidence="3" id="KW-1185">Reference proteome</keyword>
<proteinExistence type="predicted"/>
<dbReference type="InterPro" id="IPR029491">
    <property type="entry name" value="Helicase_HTH"/>
</dbReference>
<dbReference type="EMBL" id="JBHSSD010000051">
    <property type="protein sequence ID" value="MFC6165398.1"/>
    <property type="molecule type" value="Genomic_DNA"/>
</dbReference>
<gene>
    <name evidence="2" type="ORF">ACFP3T_12015</name>
</gene>
<sequence length="346" mass="39426">MFADYVLLLFTTEPRRAKALFNVCRGRRTVSTLFAGLTADRLAWLDSWHGVPLSKFEAAAAELVQAGWLQVPAPGYLQVTPAGAAQQTKLRQQLYQPIAWTQFQQVDVRRFNVLNQLALQVVSEFSHQANRYYPVTTDRGMQATVKLWFRRWHSPQLVPQVVAELTGFLATLPSPLADVFANSLTGFDFPGQTDQQLAQLFQRTPVEILVMRKDLNCRWIDWLRQQPTGPLAALLQPLVKANPVSVSAWQTYQDFKQGASLAQVATRRRLKMSTVREHLLEAAILTPTFPFEQLLPPELCQLLAATYAQTPSLTQWRFEQVQAVAPDLDFFYFRLYQIMRCQRAAD</sequence>
<dbReference type="Proteomes" id="UP001596253">
    <property type="component" value="Unassembled WGS sequence"/>
</dbReference>
<evidence type="ECO:0000313" key="3">
    <source>
        <dbReference type="Proteomes" id="UP001596253"/>
    </source>
</evidence>
<feature type="domain" description="Helicase Helix-turn-helix" evidence="1">
    <location>
        <begin position="250"/>
        <end position="336"/>
    </location>
</feature>
<accession>A0ABW1RB40</accession>
<dbReference type="Pfam" id="PF14493">
    <property type="entry name" value="HTH_40"/>
    <property type="match status" value="1"/>
</dbReference>
<organism evidence="2 3">
    <name type="scientific">Lactiplantibacillus dongliensis</name>
    <dbReference type="NCBI Taxonomy" id="2559919"/>
    <lineage>
        <taxon>Bacteria</taxon>
        <taxon>Bacillati</taxon>
        <taxon>Bacillota</taxon>
        <taxon>Bacilli</taxon>
        <taxon>Lactobacillales</taxon>
        <taxon>Lactobacillaceae</taxon>
        <taxon>Lactiplantibacillus</taxon>
    </lineage>
</organism>
<name>A0ABW1RB40_9LACO</name>
<reference evidence="3" key="1">
    <citation type="journal article" date="2019" name="Int. J. Syst. Evol. Microbiol.">
        <title>The Global Catalogue of Microorganisms (GCM) 10K type strain sequencing project: providing services to taxonomists for standard genome sequencing and annotation.</title>
        <authorList>
            <consortium name="The Broad Institute Genomics Platform"/>
            <consortium name="The Broad Institute Genome Sequencing Center for Infectious Disease"/>
            <person name="Wu L."/>
            <person name="Ma J."/>
        </authorList>
    </citation>
    <scope>NUCLEOTIDE SEQUENCE [LARGE SCALE GENOMIC DNA]</scope>
    <source>
        <strain evidence="3">CCM 8932</strain>
    </source>
</reference>